<feature type="domain" description="Major facilitator superfamily (MFS) profile" evidence="8">
    <location>
        <begin position="26"/>
        <end position="470"/>
    </location>
</feature>
<evidence type="ECO:0000259" key="8">
    <source>
        <dbReference type="PROSITE" id="PS50850"/>
    </source>
</evidence>
<dbReference type="SUPFAM" id="SSF103473">
    <property type="entry name" value="MFS general substrate transporter"/>
    <property type="match status" value="1"/>
</dbReference>
<comment type="caution">
    <text evidence="9">The sequence shown here is derived from an EMBL/GenBank/DDBJ whole genome shotgun (WGS) entry which is preliminary data.</text>
</comment>
<keyword evidence="10" id="KW-1185">Reference proteome</keyword>
<protein>
    <submittedName>
        <fullName evidence="9">MFS transporter</fullName>
    </submittedName>
</protein>
<dbReference type="PROSITE" id="PS50850">
    <property type="entry name" value="MFS"/>
    <property type="match status" value="1"/>
</dbReference>
<dbReference type="Pfam" id="PF07690">
    <property type="entry name" value="MFS_1"/>
    <property type="match status" value="2"/>
</dbReference>
<keyword evidence="6" id="KW-0046">Antibiotic resistance</keyword>
<evidence type="ECO:0000256" key="5">
    <source>
        <dbReference type="ARBA" id="ARBA00023136"/>
    </source>
</evidence>
<feature type="transmembrane region" description="Helical" evidence="7">
    <location>
        <begin position="276"/>
        <end position="297"/>
    </location>
</feature>
<dbReference type="PANTHER" id="PTHR42718:SF9">
    <property type="entry name" value="MAJOR FACILITATOR SUPERFAMILY MULTIDRUG TRANSPORTER MFSC"/>
    <property type="match status" value="1"/>
</dbReference>
<evidence type="ECO:0000256" key="1">
    <source>
        <dbReference type="ARBA" id="ARBA00004651"/>
    </source>
</evidence>
<feature type="transmembrane region" description="Helical" evidence="7">
    <location>
        <begin position="410"/>
        <end position="431"/>
    </location>
</feature>
<evidence type="ECO:0000256" key="7">
    <source>
        <dbReference type="SAM" id="Phobius"/>
    </source>
</evidence>
<feature type="transmembrane region" description="Helical" evidence="7">
    <location>
        <begin position="92"/>
        <end position="110"/>
    </location>
</feature>
<dbReference type="Gene3D" id="1.20.1250.20">
    <property type="entry name" value="MFS general substrate transporter like domains"/>
    <property type="match status" value="2"/>
</dbReference>
<evidence type="ECO:0000256" key="4">
    <source>
        <dbReference type="ARBA" id="ARBA00022989"/>
    </source>
</evidence>
<reference evidence="9 10" key="1">
    <citation type="submission" date="2023-05" db="EMBL/GenBank/DDBJ databases">
        <title>Streptantibioticus silvisoli sp. nov., acidotolerant actinomycetes 1 from pine litter.</title>
        <authorList>
            <person name="Swiecimska M."/>
            <person name="Golinska P."/>
            <person name="Sangal V."/>
            <person name="Wachnowicz B."/>
            <person name="Goodfellow M."/>
        </authorList>
    </citation>
    <scope>NUCLEOTIDE SEQUENCE [LARGE SCALE GENOMIC DNA]</scope>
    <source>
        <strain evidence="9 10">DSM 42109</strain>
    </source>
</reference>
<feature type="transmembrane region" description="Helical" evidence="7">
    <location>
        <begin position="177"/>
        <end position="197"/>
    </location>
</feature>
<evidence type="ECO:0000256" key="6">
    <source>
        <dbReference type="ARBA" id="ARBA00023251"/>
    </source>
</evidence>
<dbReference type="RefSeq" id="WP_274045913.1">
    <property type="nucleotide sequence ID" value="NZ_JANCPR020000019.1"/>
</dbReference>
<evidence type="ECO:0000256" key="2">
    <source>
        <dbReference type="ARBA" id="ARBA00022448"/>
    </source>
</evidence>
<accession>A0ABT6ZZC0</accession>
<evidence type="ECO:0000313" key="9">
    <source>
        <dbReference type="EMBL" id="MDJ1134202.1"/>
    </source>
</evidence>
<feature type="transmembrane region" description="Helical" evidence="7">
    <location>
        <begin position="64"/>
        <end position="80"/>
    </location>
</feature>
<feature type="transmembrane region" description="Helical" evidence="7">
    <location>
        <begin position="372"/>
        <end position="389"/>
    </location>
</feature>
<evidence type="ECO:0000256" key="3">
    <source>
        <dbReference type="ARBA" id="ARBA00022692"/>
    </source>
</evidence>
<feature type="transmembrane region" description="Helical" evidence="7">
    <location>
        <begin position="317"/>
        <end position="340"/>
    </location>
</feature>
<name>A0ABT6ZZC0_9ACTN</name>
<organism evidence="9 10">
    <name type="scientific">Streptomyces iconiensis</name>
    <dbReference type="NCBI Taxonomy" id="1384038"/>
    <lineage>
        <taxon>Bacteria</taxon>
        <taxon>Bacillati</taxon>
        <taxon>Actinomycetota</taxon>
        <taxon>Actinomycetes</taxon>
        <taxon>Kitasatosporales</taxon>
        <taxon>Streptomycetaceae</taxon>
        <taxon>Streptomyces</taxon>
    </lineage>
</organism>
<dbReference type="Proteomes" id="UP001214441">
    <property type="component" value="Unassembled WGS sequence"/>
</dbReference>
<feature type="transmembrane region" description="Helical" evidence="7">
    <location>
        <begin position="116"/>
        <end position="137"/>
    </location>
</feature>
<feature type="transmembrane region" description="Helical" evidence="7">
    <location>
        <begin position="21"/>
        <end position="44"/>
    </location>
</feature>
<feature type="transmembrane region" description="Helical" evidence="7">
    <location>
        <begin position="443"/>
        <end position="463"/>
    </location>
</feature>
<keyword evidence="3 7" id="KW-0812">Transmembrane</keyword>
<feature type="transmembrane region" description="Helical" evidence="7">
    <location>
        <begin position="209"/>
        <end position="229"/>
    </location>
</feature>
<feature type="transmembrane region" description="Helical" evidence="7">
    <location>
        <begin position="149"/>
        <end position="171"/>
    </location>
</feature>
<keyword evidence="4 7" id="KW-1133">Transmembrane helix</keyword>
<dbReference type="InterPro" id="IPR036259">
    <property type="entry name" value="MFS_trans_sf"/>
</dbReference>
<feature type="transmembrane region" description="Helical" evidence="7">
    <location>
        <begin position="235"/>
        <end position="256"/>
    </location>
</feature>
<gene>
    <name evidence="9" type="ORF">NMN56_019995</name>
</gene>
<keyword evidence="5 7" id="KW-0472">Membrane</keyword>
<dbReference type="EMBL" id="JANCPR020000019">
    <property type="protein sequence ID" value="MDJ1134202.1"/>
    <property type="molecule type" value="Genomic_DNA"/>
</dbReference>
<dbReference type="InterPro" id="IPR020846">
    <property type="entry name" value="MFS_dom"/>
</dbReference>
<feature type="transmembrane region" description="Helical" evidence="7">
    <location>
        <begin position="349"/>
        <end position="366"/>
    </location>
</feature>
<dbReference type="InterPro" id="IPR011701">
    <property type="entry name" value="MFS"/>
</dbReference>
<keyword evidence="2" id="KW-0813">Transport</keyword>
<evidence type="ECO:0000313" key="10">
    <source>
        <dbReference type="Proteomes" id="UP001214441"/>
    </source>
</evidence>
<sequence length="472" mass="48687">MMQTQVPAAEEPAKAVAARRLPARVLLASMALVELLSGVTQGYLTPLLPSLGGALHITDAGQTRIYLLSQLAFAVWTPLLAKLGDVYGYRRLLRVSIALVATGSLLMAAWPSPFTLSVGVVLQAAVVGFMPLLIGILRYRAPEYRRSGIGLLVGVLTASVGVGGVVSGSFSEHSATLGLWVAVPVAVLAVVAGMLLPDGAPRVGGRLPLLAFTLLTIGLVGVVSALSMGGTWGWISARTAVSMGGGLLAMVAWVAVEARARTPLVDLRTLTQRPVAIVSGVTFCLAFSTIGFFGANAVFLGTSPGRAGFGLDYGPRAIALVALALNVFALGSSLSTAALLRRFGERRTLALSGFVIAASFLSLLAWHGSAPQYLVAIALLGIGFGGYQASTRALCVEGVPEQDTAMAAGINELALSFGAAIGASTVGAIMSAHQAPTGVTMHAYVWLWSVCAGVALIGTGLGLRYRKGEEHR</sequence>
<comment type="subcellular location">
    <subcellularLocation>
        <location evidence="1">Cell membrane</location>
        <topology evidence="1">Multi-pass membrane protein</topology>
    </subcellularLocation>
</comment>
<proteinExistence type="predicted"/>
<dbReference type="PANTHER" id="PTHR42718">
    <property type="entry name" value="MAJOR FACILITATOR SUPERFAMILY MULTIDRUG TRANSPORTER MFSC"/>
    <property type="match status" value="1"/>
</dbReference>